<feature type="region of interest" description="Disordered" evidence="1">
    <location>
        <begin position="1"/>
        <end position="33"/>
    </location>
</feature>
<dbReference type="RefSeq" id="WP_093152151.1">
    <property type="nucleotide sequence ID" value="NZ_FNBW01000010.1"/>
</dbReference>
<evidence type="ECO:0000256" key="1">
    <source>
        <dbReference type="SAM" id="MobiDB-lite"/>
    </source>
</evidence>
<name>A0A8G2BJZ2_9PROT</name>
<keyword evidence="3" id="KW-1185">Reference proteome</keyword>
<reference evidence="2 3" key="1">
    <citation type="submission" date="2016-10" db="EMBL/GenBank/DDBJ databases">
        <authorList>
            <person name="Varghese N."/>
            <person name="Submissions S."/>
        </authorList>
    </citation>
    <scope>NUCLEOTIDE SEQUENCE [LARGE SCALE GENOMIC DNA]</scope>
    <source>
        <strain evidence="2 3">DSM 18839</strain>
    </source>
</reference>
<dbReference type="OrthoDB" id="5769175at2"/>
<protein>
    <submittedName>
        <fullName evidence="2">Uncharacterized protein</fullName>
    </submittedName>
</protein>
<evidence type="ECO:0000313" key="2">
    <source>
        <dbReference type="EMBL" id="SDG12107.1"/>
    </source>
</evidence>
<evidence type="ECO:0000313" key="3">
    <source>
        <dbReference type="Proteomes" id="UP000198615"/>
    </source>
</evidence>
<accession>A0A8G2BJZ2</accession>
<gene>
    <name evidence="2" type="ORF">SAMN05660686_03463</name>
</gene>
<sequence>MSVTEATAQTNPSWWSQKCQSGEADPCDPDTGGTNDSLGFADLLDMINPLQHIPVVSTLYRELTGDTISEPARMAGGALWGGPAGVIGALANSITAEETGGDIGATTMAMLRGDAAGGDPDGTGAQEPATLVGEMPQTDTADLTDPLVGTLPAGVAQFAAARQAATAAAAASAGTSAATASAAGAVPASATAAAQAGSQEFSGSAASRLDAFIQRANAVRAPGPAVARAGADTGLNVQVTPSAASLKTAPARAVGAQAPQTVARTAPTESPAPLKLASDGNTDVAHWMMRALDRYESMKTQEQS</sequence>
<dbReference type="AlphaFoldDB" id="A0A8G2BJZ2"/>
<dbReference type="Proteomes" id="UP000198615">
    <property type="component" value="Unassembled WGS sequence"/>
</dbReference>
<comment type="caution">
    <text evidence="2">The sequence shown here is derived from an EMBL/GenBank/DDBJ whole genome shotgun (WGS) entry which is preliminary data.</text>
</comment>
<dbReference type="EMBL" id="FNBW01000010">
    <property type="protein sequence ID" value="SDG12107.1"/>
    <property type="molecule type" value="Genomic_DNA"/>
</dbReference>
<proteinExistence type="predicted"/>
<organism evidence="2 3">
    <name type="scientific">Thalassobaculum litoreum DSM 18839</name>
    <dbReference type="NCBI Taxonomy" id="1123362"/>
    <lineage>
        <taxon>Bacteria</taxon>
        <taxon>Pseudomonadati</taxon>
        <taxon>Pseudomonadota</taxon>
        <taxon>Alphaproteobacteria</taxon>
        <taxon>Rhodospirillales</taxon>
        <taxon>Thalassobaculaceae</taxon>
        <taxon>Thalassobaculum</taxon>
    </lineage>
</organism>
<feature type="compositionally biased region" description="Polar residues" evidence="1">
    <location>
        <begin position="1"/>
        <end position="20"/>
    </location>
</feature>
<feature type="region of interest" description="Disordered" evidence="1">
    <location>
        <begin position="250"/>
        <end position="279"/>
    </location>
</feature>